<organism evidence="2 3">
    <name type="scientific">Ditylenchus dipsaci</name>
    <dbReference type="NCBI Taxonomy" id="166011"/>
    <lineage>
        <taxon>Eukaryota</taxon>
        <taxon>Metazoa</taxon>
        <taxon>Ecdysozoa</taxon>
        <taxon>Nematoda</taxon>
        <taxon>Chromadorea</taxon>
        <taxon>Rhabditida</taxon>
        <taxon>Tylenchina</taxon>
        <taxon>Tylenchomorpha</taxon>
        <taxon>Sphaerularioidea</taxon>
        <taxon>Anguinidae</taxon>
        <taxon>Anguininae</taxon>
        <taxon>Ditylenchus</taxon>
    </lineage>
</organism>
<reference evidence="3" key="1">
    <citation type="submission" date="2022-11" db="UniProtKB">
        <authorList>
            <consortium name="WormBaseParasite"/>
        </authorList>
    </citation>
    <scope>IDENTIFICATION</scope>
</reference>
<feature type="region of interest" description="Disordered" evidence="1">
    <location>
        <begin position="1"/>
        <end position="43"/>
    </location>
</feature>
<protein>
    <submittedName>
        <fullName evidence="3">Uncharacterized protein</fullName>
    </submittedName>
</protein>
<name>A0A915DWC1_9BILA</name>
<dbReference type="Proteomes" id="UP000887574">
    <property type="component" value="Unplaced"/>
</dbReference>
<dbReference type="AlphaFoldDB" id="A0A915DWC1"/>
<feature type="compositionally biased region" description="Polar residues" evidence="1">
    <location>
        <begin position="187"/>
        <end position="205"/>
    </location>
</feature>
<keyword evidence="2" id="KW-1185">Reference proteome</keyword>
<evidence type="ECO:0000256" key="1">
    <source>
        <dbReference type="SAM" id="MobiDB-lite"/>
    </source>
</evidence>
<sequence>MNSQYYRGRSPNRARTPVNAADGTGVDDVFVPLPPKNSKQGIEYQKRKIRAYSKELAVPAGQHNSVRKPTVAPRSPAYSANYPDQQHTFKSHQITPSAKTSSSFSQARNTFKSRDYSNEPDEQIPSRDPDRKSSFGATKPAVTAKLRGMTPVEPPAPKKPKGRPPGSVNKARSVSKQPKEPPKTRSRAPSTASNTAYNARSSSRQLAEPPKRRGRTPQVDEPPTSLTAWTNTLWMNMKLVLFMSKHSGSY</sequence>
<evidence type="ECO:0000313" key="2">
    <source>
        <dbReference type="Proteomes" id="UP000887574"/>
    </source>
</evidence>
<proteinExistence type="predicted"/>
<feature type="compositionally biased region" description="Basic and acidic residues" evidence="1">
    <location>
        <begin position="124"/>
        <end position="133"/>
    </location>
</feature>
<accession>A0A915DWC1</accession>
<feature type="region of interest" description="Disordered" evidence="1">
    <location>
        <begin position="55"/>
        <end position="225"/>
    </location>
</feature>
<evidence type="ECO:0000313" key="3">
    <source>
        <dbReference type="WBParaSite" id="jg24353"/>
    </source>
</evidence>
<dbReference type="WBParaSite" id="jg24353">
    <property type="protein sequence ID" value="jg24353"/>
    <property type="gene ID" value="jg24353"/>
</dbReference>
<feature type="compositionally biased region" description="Polar residues" evidence="1">
    <location>
        <begin position="82"/>
        <end position="110"/>
    </location>
</feature>